<dbReference type="Proteomes" id="UP000184465">
    <property type="component" value="Unassembled WGS sequence"/>
</dbReference>
<evidence type="ECO:0000313" key="11">
    <source>
        <dbReference type="Proteomes" id="UP000184465"/>
    </source>
</evidence>
<name>A0A1M6PWA3_PARC5</name>
<reference evidence="10 11" key="1">
    <citation type="submission" date="2016-11" db="EMBL/GenBank/DDBJ databases">
        <authorList>
            <person name="Jaros S."/>
            <person name="Januszkiewicz K."/>
            <person name="Wedrychowicz H."/>
        </authorList>
    </citation>
    <scope>NUCLEOTIDE SEQUENCE [LARGE SCALE GENOMIC DNA]</scope>
    <source>
        <strain evidence="10 11">DSM 15212</strain>
    </source>
</reference>
<evidence type="ECO:0000256" key="1">
    <source>
        <dbReference type="ARBA" id="ARBA00004651"/>
    </source>
</evidence>
<feature type="transmembrane region" description="Helical" evidence="7">
    <location>
        <begin position="744"/>
        <end position="766"/>
    </location>
</feature>
<feature type="transmembrane region" description="Helical" evidence="7">
    <location>
        <begin position="705"/>
        <end position="724"/>
    </location>
</feature>
<feature type="transmembrane region" description="Helical" evidence="7">
    <location>
        <begin position="268"/>
        <end position="289"/>
    </location>
</feature>
<feature type="transmembrane region" description="Helical" evidence="7">
    <location>
        <begin position="356"/>
        <end position="378"/>
    </location>
</feature>
<sequence>MKKLNLRLIRLIKKSYGQAIAVITVIAIGLLVYTAMKMAALNLENTLNEYYDLTNFADIYVQVVKIPGNEVKDLENKYGITNAQGRVVSDVPLKVEDEEEKVTIRIISIPNNDERINNIYLIEGDGIKNKNKDVLVVEQFAKARNIAIGDTLSVQMNGKLYNLNVAGIVSSPEYIYLMENEQTLIPMPGKFGVVFVADELARQSFGFGSSYNEIVIKVKDENEIDKIEDKLEKVLKKYGVKRIIVRDNQLSNRMISEEINQLKNMAKVVPVIFLGVAALIIAVMISRMVKKDRVPIGVMKALGYKNIDIVLHYIKYSLVIGILGAIIGTNLGMLLAGAMTKMYLQYFNIPILKINYYYRYIMSAILLASIFCITAGLWGGKRVLKILPAESMRPEAPRSGKRILIERIKIIWSNLSFSWKMVMRNIFRNKKRFMFILVGISLSFAMLFLTFYQFNTALFMFENHYGDFQRMDYNINFSKPMNQRVIKDLKHLVNIDSIEPKVEFPFEIKNGWKSKVVNIIGIKRDTIFYKFENLNDEIINLPDEGIVLSENLAKFLDVSKGDTITINSFIPHRDDIHIIIKDVIKQSLGINAYMDIDQMQFKLLDKELITGAYIDSNDAVKKKLSNLKNLTSIQSLQDLQNIFKQFLSLTISSISILVIFSGILGFAVVYNSTIMGISERRLELSSLRVMGFSRKEIFWMIVKENLIMTIFGIIVGIPIGLSFVKGVEKAFSNELYTLRGDISFSIFLFSILLTVFFVVAAQLFTLKKIYKLDFMEALKSRIS</sequence>
<organism evidence="10 11">
    <name type="scientific">Paramaledivibacter caminithermalis (strain DSM 15212 / CIP 107654 / DViRD3)</name>
    <name type="common">Clostridium caminithermale</name>
    <dbReference type="NCBI Taxonomy" id="1121301"/>
    <lineage>
        <taxon>Bacteria</taxon>
        <taxon>Bacillati</taxon>
        <taxon>Bacillota</taxon>
        <taxon>Clostridia</taxon>
        <taxon>Peptostreptococcales</taxon>
        <taxon>Caminicellaceae</taxon>
        <taxon>Paramaledivibacter</taxon>
    </lineage>
</organism>
<dbReference type="Pfam" id="PF02687">
    <property type="entry name" value="FtsX"/>
    <property type="match status" value="2"/>
</dbReference>
<feature type="transmembrane region" description="Helical" evidence="7">
    <location>
        <begin position="646"/>
        <end position="670"/>
    </location>
</feature>
<keyword evidence="2" id="KW-1003">Cell membrane</keyword>
<evidence type="ECO:0000256" key="2">
    <source>
        <dbReference type="ARBA" id="ARBA00022475"/>
    </source>
</evidence>
<comment type="similarity">
    <text evidence="6">Belongs to the ABC-4 integral membrane protein family.</text>
</comment>
<keyword evidence="3 7" id="KW-0812">Transmembrane</keyword>
<feature type="domain" description="ABC3 transporter permease C-terminal" evidence="8">
    <location>
        <begin position="656"/>
        <end position="772"/>
    </location>
</feature>
<evidence type="ECO:0000313" key="10">
    <source>
        <dbReference type="EMBL" id="SHK12211.1"/>
    </source>
</evidence>
<dbReference type="RefSeq" id="WP_073150083.1">
    <property type="nucleotide sequence ID" value="NZ_FRAG01000027.1"/>
</dbReference>
<feature type="transmembrane region" description="Helical" evidence="7">
    <location>
        <begin position="16"/>
        <end position="36"/>
    </location>
</feature>
<gene>
    <name evidence="10" type="ORF">SAMN02745912_02327</name>
</gene>
<evidence type="ECO:0000256" key="5">
    <source>
        <dbReference type="ARBA" id="ARBA00023136"/>
    </source>
</evidence>
<dbReference type="PANTHER" id="PTHR30572">
    <property type="entry name" value="MEMBRANE COMPONENT OF TRANSPORTER-RELATED"/>
    <property type="match status" value="1"/>
</dbReference>
<evidence type="ECO:0000256" key="3">
    <source>
        <dbReference type="ARBA" id="ARBA00022692"/>
    </source>
</evidence>
<dbReference type="STRING" id="1121301.SAMN02745912_02327"/>
<evidence type="ECO:0000256" key="6">
    <source>
        <dbReference type="ARBA" id="ARBA00038076"/>
    </source>
</evidence>
<evidence type="ECO:0000259" key="8">
    <source>
        <dbReference type="Pfam" id="PF02687"/>
    </source>
</evidence>
<dbReference type="EMBL" id="FRAG01000027">
    <property type="protein sequence ID" value="SHK12211.1"/>
    <property type="molecule type" value="Genomic_DNA"/>
</dbReference>
<protein>
    <submittedName>
        <fullName evidence="10">Putative ABC transport system permease protein</fullName>
    </submittedName>
</protein>
<evidence type="ECO:0000256" key="4">
    <source>
        <dbReference type="ARBA" id="ARBA00022989"/>
    </source>
</evidence>
<dbReference type="AlphaFoldDB" id="A0A1M6PWA3"/>
<evidence type="ECO:0000256" key="7">
    <source>
        <dbReference type="SAM" id="Phobius"/>
    </source>
</evidence>
<dbReference type="InterPro" id="IPR050250">
    <property type="entry name" value="Macrolide_Exporter_MacB"/>
</dbReference>
<dbReference type="Pfam" id="PF12704">
    <property type="entry name" value="MacB_PCD"/>
    <property type="match status" value="1"/>
</dbReference>
<feature type="domain" description="MacB-like periplasmic core" evidence="9">
    <location>
        <begin position="19"/>
        <end position="233"/>
    </location>
</feature>
<dbReference type="GO" id="GO:0005886">
    <property type="term" value="C:plasma membrane"/>
    <property type="evidence" value="ECO:0007669"/>
    <property type="project" value="UniProtKB-SubCell"/>
</dbReference>
<proteinExistence type="inferred from homology"/>
<dbReference type="OrthoDB" id="5137249at2"/>
<dbReference type="GO" id="GO:0022857">
    <property type="term" value="F:transmembrane transporter activity"/>
    <property type="evidence" value="ECO:0007669"/>
    <property type="project" value="TreeGrafter"/>
</dbReference>
<dbReference type="InterPro" id="IPR003838">
    <property type="entry name" value="ABC3_permease_C"/>
</dbReference>
<feature type="transmembrane region" description="Helical" evidence="7">
    <location>
        <begin position="310"/>
        <end position="336"/>
    </location>
</feature>
<keyword evidence="5 7" id="KW-0472">Membrane</keyword>
<accession>A0A1M6PWA3</accession>
<comment type="subcellular location">
    <subcellularLocation>
        <location evidence="1">Cell membrane</location>
        <topology evidence="1">Multi-pass membrane protein</topology>
    </subcellularLocation>
</comment>
<dbReference type="PANTHER" id="PTHR30572:SF4">
    <property type="entry name" value="ABC TRANSPORTER PERMEASE YTRF"/>
    <property type="match status" value="1"/>
</dbReference>
<feature type="domain" description="ABC3 transporter permease C-terminal" evidence="8">
    <location>
        <begin position="268"/>
        <end position="386"/>
    </location>
</feature>
<evidence type="ECO:0000259" key="9">
    <source>
        <dbReference type="Pfam" id="PF12704"/>
    </source>
</evidence>
<feature type="transmembrane region" description="Helical" evidence="7">
    <location>
        <begin position="433"/>
        <end position="454"/>
    </location>
</feature>
<keyword evidence="4 7" id="KW-1133">Transmembrane helix</keyword>
<dbReference type="InterPro" id="IPR025857">
    <property type="entry name" value="MacB_PCD"/>
</dbReference>
<keyword evidence="11" id="KW-1185">Reference proteome</keyword>